<evidence type="ECO:0000313" key="1">
    <source>
        <dbReference type="EMBL" id="KUN67492.1"/>
    </source>
</evidence>
<organism evidence="1 2">
    <name type="scientific">Streptomyces canus</name>
    <dbReference type="NCBI Taxonomy" id="58343"/>
    <lineage>
        <taxon>Bacteria</taxon>
        <taxon>Bacillati</taxon>
        <taxon>Actinomycetota</taxon>
        <taxon>Actinomycetes</taxon>
        <taxon>Kitasatosporales</taxon>
        <taxon>Streptomycetaceae</taxon>
        <taxon>Streptomyces</taxon>
        <taxon>Streptomyces aurantiacus group</taxon>
    </lineage>
</organism>
<name>A0A101S4V1_9ACTN</name>
<dbReference type="AlphaFoldDB" id="A0A101S4V1"/>
<accession>A0A101S4V1</accession>
<dbReference type="Proteomes" id="UP000053669">
    <property type="component" value="Unassembled WGS sequence"/>
</dbReference>
<protein>
    <submittedName>
        <fullName evidence="1">Uncharacterized protein</fullName>
    </submittedName>
</protein>
<reference evidence="1 2" key="1">
    <citation type="submission" date="2015-10" db="EMBL/GenBank/DDBJ databases">
        <title>Draft genome sequence of Streptomyces canus DSM 40017, type strain for the species Streptomyces canus.</title>
        <authorList>
            <person name="Ruckert C."/>
            <person name="Winkler A."/>
            <person name="Kalinowski J."/>
            <person name="Kampfer P."/>
            <person name="Glaeser S."/>
        </authorList>
    </citation>
    <scope>NUCLEOTIDE SEQUENCE [LARGE SCALE GENOMIC DNA]</scope>
    <source>
        <strain evidence="1 2">DSM 40017</strain>
    </source>
</reference>
<dbReference type="RefSeq" id="WP_059207672.1">
    <property type="nucleotide sequence ID" value="NZ_KQ948662.1"/>
</dbReference>
<sequence length="126" mass="13936">MALDVVRKALATDDDWLRDLRAQRGLGADAVDALSRFYELKAYKDAEPDTVLLTHAEFQRAVESDGFFLVIVSGLEAGTGPVSVRIIPQPLHQLTCRPSSSVMVTGIRGAHSRVYQLKEERLASWP</sequence>
<gene>
    <name evidence="1" type="ORF">AQJ46_24795</name>
</gene>
<evidence type="ECO:0000313" key="2">
    <source>
        <dbReference type="Proteomes" id="UP000053669"/>
    </source>
</evidence>
<comment type="caution">
    <text evidence="1">The sequence shown here is derived from an EMBL/GenBank/DDBJ whole genome shotgun (WGS) entry which is preliminary data.</text>
</comment>
<dbReference type="STRING" id="58343.AQJ46_24795"/>
<dbReference type="EMBL" id="LMWU01000022">
    <property type="protein sequence ID" value="KUN67492.1"/>
    <property type="molecule type" value="Genomic_DNA"/>
</dbReference>
<proteinExistence type="predicted"/>